<gene>
    <name evidence="1" type="ORF">B0H17DRAFT_938665</name>
</gene>
<protein>
    <submittedName>
        <fullName evidence="1">Uncharacterized protein</fullName>
    </submittedName>
</protein>
<evidence type="ECO:0000313" key="2">
    <source>
        <dbReference type="Proteomes" id="UP001221757"/>
    </source>
</evidence>
<evidence type="ECO:0000313" key="1">
    <source>
        <dbReference type="EMBL" id="KAJ7688136.1"/>
    </source>
</evidence>
<dbReference type="AlphaFoldDB" id="A0AAD7DCM9"/>
<name>A0AAD7DCM9_MYCRO</name>
<keyword evidence="2" id="KW-1185">Reference proteome</keyword>
<sequence length="154" mass="17662">MPAPTECDAYQRTAKETRAIKTRRRHAIELVDKVREVVQDLELRLDTKRWEPGSDKWQEVATMVGKRRYQRVLDDLEGLIVARLMELSKCILAGTAYTIRKHIAKALQVRSKAIKVSIERYSSAASSMIPPRTHVLWDEVAEYAFLRIAPRGTA</sequence>
<comment type="caution">
    <text evidence="1">The sequence shown here is derived from an EMBL/GenBank/DDBJ whole genome shotgun (WGS) entry which is preliminary data.</text>
</comment>
<dbReference type="EMBL" id="JARKIE010000081">
    <property type="protein sequence ID" value="KAJ7688136.1"/>
    <property type="molecule type" value="Genomic_DNA"/>
</dbReference>
<organism evidence="1 2">
    <name type="scientific">Mycena rosella</name>
    <name type="common">Pink bonnet</name>
    <name type="synonym">Agaricus rosellus</name>
    <dbReference type="NCBI Taxonomy" id="1033263"/>
    <lineage>
        <taxon>Eukaryota</taxon>
        <taxon>Fungi</taxon>
        <taxon>Dikarya</taxon>
        <taxon>Basidiomycota</taxon>
        <taxon>Agaricomycotina</taxon>
        <taxon>Agaricomycetes</taxon>
        <taxon>Agaricomycetidae</taxon>
        <taxon>Agaricales</taxon>
        <taxon>Marasmiineae</taxon>
        <taxon>Mycenaceae</taxon>
        <taxon>Mycena</taxon>
    </lineage>
</organism>
<proteinExistence type="predicted"/>
<dbReference type="Proteomes" id="UP001221757">
    <property type="component" value="Unassembled WGS sequence"/>
</dbReference>
<accession>A0AAD7DCM9</accession>
<reference evidence="1" key="1">
    <citation type="submission" date="2023-03" db="EMBL/GenBank/DDBJ databases">
        <title>Massive genome expansion in bonnet fungi (Mycena s.s.) driven by repeated elements and novel gene families across ecological guilds.</title>
        <authorList>
            <consortium name="Lawrence Berkeley National Laboratory"/>
            <person name="Harder C.B."/>
            <person name="Miyauchi S."/>
            <person name="Viragh M."/>
            <person name="Kuo A."/>
            <person name="Thoen E."/>
            <person name="Andreopoulos B."/>
            <person name="Lu D."/>
            <person name="Skrede I."/>
            <person name="Drula E."/>
            <person name="Henrissat B."/>
            <person name="Morin E."/>
            <person name="Kohler A."/>
            <person name="Barry K."/>
            <person name="LaButti K."/>
            <person name="Morin E."/>
            <person name="Salamov A."/>
            <person name="Lipzen A."/>
            <person name="Mereny Z."/>
            <person name="Hegedus B."/>
            <person name="Baldrian P."/>
            <person name="Stursova M."/>
            <person name="Weitz H."/>
            <person name="Taylor A."/>
            <person name="Grigoriev I.V."/>
            <person name="Nagy L.G."/>
            <person name="Martin F."/>
            <person name="Kauserud H."/>
        </authorList>
    </citation>
    <scope>NUCLEOTIDE SEQUENCE</scope>
    <source>
        <strain evidence="1">CBHHK067</strain>
    </source>
</reference>